<gene>
    <name evidence="5" type="ORF">SAMN05421852_10217</name>
</gene>
<feature type="domain" description="HTH gntR-type" evidence="4">
    <location>
        <begin position="8"/>
        <end position="75"/>
    </location>
</feature>
<proteinExistence type="predicted"/>
<keyword evidence="2 5" id="KW-0238">DNA-binding</keyword>
<dbReference type="PROSITE" id="PS50949">
    <property type="entry name" value="HTH_GNTR"/>
    <property type="match status" value="1"/>
</dbReference>
<dbReference type="PRINTS" id="PR00035">
    <property type="entry name" value="HTHGNTR"/>
</dbReference>
<dbReference type="GO" id="GO:0003677">
    <property type="term" value="F:DNA binding"/>
    <property type="evidence" value="ECO:0007669"/>
    <property type="project" value="UniProtKB-KW"/>
</dbReference>
<dbReference type="Pfam" id="PF00392">
    <property type="entry name" value="GntR"/>
    <property type="match status" value="1"/>
</dbReference>
<dbReference type="PANTHER" id="PTHR43537">
    <property type="entry name" value="TRANSCRIPTIONAL REGULATOR, GNTR FAMILY"/>
    <property type="match status" value="1"/>
</dbReference>
<dbReference type="InterPro" id="IPR011711">
    <property type="entry name" value="GntR_C"/>
</dbReference>
<evidence type="ECO:0000259" key="4">
    <source>
        <dbReference type="PROSITE" id="PS50949"/>
    </source>
</evidence>
<evidence type="ECO:0000256" key="3">
    <source>
        <dbReference type="ARBA" id="ARBA00023163"/>
    </source>
</evidence>
<dbReference type="STRING" id="46223.SAMN05421852_10217"/>
<evidence type="ECO:0000256" key="2">
    <source>
        <dbReference type="ARBA" id="ARBA00023125"/>
    </source>
</evidence>
<dbReference type="SUPFAM" id="SSF46785">
    <property type="entry name" value="Winged helix' DNA-binding domain"/>
    <property type="match status" value="1"/>
</dbReference>
<keyword evidence="1" id="KW-0805">Transcription regulation</keyword>
<dbReference type="PANTHER" id="PTHR43537:SF5">
    <property type="entry name" value="UXU OPERON TRANSCRIPTIONAL REGULATOR"/>
    <property type="match status" value="1"/>
</dbReference>
<protein>
    <submittedName>
        <fullName evidence="5">DNA-binding transcriptional regulator, GntR family</fullName>
    </submittedName>
</protein>
<sequence length="223" mass="26474">MKSKRNLMSTRDYIYESLKDEIMSFRLVPGQSISEKEISDQFNVSRTPVREAFLRLSQEGLLDIYPQKGTVVSLIDLALMEEARFMREHLEKAVVREACKDFPREKLLDLENNLKMQAICMEEKDYEKLFHLDETFHETIFAGCNKSGIWEAMQPLNLHFKRSRLLRLATDLNWDVIYTQHVKMMEAIRDKQPEVAEKVMQEHLTLAIFEKEKLKQMYPNYFK</sequence>
<accession>A0A1I3L2S6</accession>
<dbReference type="AlphaFoldDB" id="A0A1I3L2S6"/>
<dbReference type="CDD" id="cd07377">
    <property type="entry name" value="WHTH_GntR"/>
    <property type="match status" value="1"/>
</dbReference>
<dbReference type="Gene3D" id="1.10.10.10">
    <property type="entry name" value="Winged helix-like DNA-binding domain superfamily/Winged helix DNA-binding domain"/>
    <property type="match status" value="1"/>
</dbReference>
<dbReference type="Proteomes" id="UP000199545">
    <property type="component" value="Unassembled WGS sequence"/>
</dbReference>
<evidence type="ECO:0000313" key="6">
    <source>
        <dbReference type="Proteomes" id="UP000199545"/>
    </source>
</evidence>
<dbReference type="GO" id="GO:0003700">
    <property type="term" value="F:DNA-binding transcription factor activity"/>
    <property type="evidence" value="ECO:0007669"/>
    <property type="project" value="InterPro"/>
</dbReference>
<dbReference type="InterPro" id="IPR008920">
    <property type="entry name" value="TF_FadR/GntR_C"/>
</dbReference>
<keyword evidence="6" id="KW-1185">Reference proteome</keyword>
<dbReference type="InterPro" id="IPR000524">
    <property type="entry name" value="Tscrpt_reg_HTH_GntR"/>
</dbReference>
<dbReference type="Gene3D" id="1.20.120.530">
    <property type="entry name" value="GntR ligand-binding domain-like"/>
    <property type="match status" value="1"/>
</dbReference>
<dbReference type="SMART" id="SM00895">
    <property type="entry name" value="FCD"/>
    <property type="match status" value="1"/>
</dbReference>
<dbReference type="RefSeq" id="WP_093227756.1">
    <property type="nucleotide sequence ID" value="NZ_FORR01000002.1"/>
</dbReference>
<dbReference type="EMBL" id="FORR01000002">
    <property type="protein sequence ID" value="SFI79040.1"/>
    <property type="molecule type" value="Genomic_DNA"/>
</dbReference>
<reference evidence="5 6" key="1">
    <citation type="submission" date="2016-10" db="EMBL/GenBank/DDBJ databases">
        <authorList>
            <person name="de Groot N.N."/>
        </authorList>
    </citation>
    <scope>NUCLEOTIDE SEQUENCE [LARGE SCALE GENOMIC DNA]</scope>
    <source>
        <strain evidence="5 6">DSM 44778</strain>
    </source>
</reference>
<organism evidence="5 6">
    <name type="scientific">Thermoflavimicrobium dichotomicum</name>
    <dbReference type="NCBI Taxonomy" id="46223"/>
    <lineage>
        <taxon>Bacteria</taxon>
        <taxon>Bacillati</taxon>
        <taxon>Bacillota</taxon>
        <taxon>Bacilli</taxon>
        <taxon>Bacillales</taxon>
        <taxon>Thermoactinomycetaceae</taxon>
        <taxon>Thermoflavimicrobium</taxon>
    </lineage>
</organism>
<dbReference type="OrthoDB" id="574518at2"/>
<dbReference type="InterPro" id="IPR036390">
    <property type="entry name" value="WH_DNA-bd_sf"/>
</dbReference>
<evidence type="ECO:0000313" key="5">
    <source>
        <dbReference type="EMBL" id="SFI79040.1"/>
    </source>
</evidence>
<dbReference type="InterPro" id="IPR036388">
    <property type="entry name" value="WH-like_DNA-bd_sf"/>
</dbReference>
<dbReference type="Pfam" id="PF07729">
    <property type="entry name" value="FCD"/>
    <property type="match status" value="1"/>
</dbReference>
<keyword evidence="3" id="KW-0804">Transcription</keyword>
<name>A0A1I3L2S6_9BACL</name>
<evidence type="ECO:0000256" key="1">
    <source>
        <dbReference type="ARBA" id="ARBA00023015"/>
    </source>
</evidence>
<dbReference type="SMART" id="SM00345">
    <property type="entry name" value="HTH_GNTR"/>
    <property type="match status" value="1"/>
</dbReference>
<dbReference type="SUPFAM" id="SSF48008">
    <property type="entry name" value="GntR ligand-binding domain-like"/>
    <property type="match status" value="1"/>
</dbReference>